<feature type="transmembrane region" description="Helical" evidence="3">
    <location>
        <begin position="44"/>
        <end position="66"/>
    </location>
</feature>
<name>A0ABY5L2N5_9CELL</name>
<dbReference type="Pfam" id="PF03816">
    <property type="entry name" value="LytR_cpsA_psr"/>
    <property type="match status" value="1"/>
</dbReference>
<dbReference type="PANTHER" id="PTHR33392:SF6">
    <property type="entry name" value="POLYISOPRENYL-TEICHOIC ACID--PEPTIDOGLYCAN TEICHOIC ACID TRANSFERASE TAGU"/>
    <property type="match status" value="1"/>
</dbReference>
<feature type="region of interest" description="Disordered" evidence="2">
    <location>
        <begin position="382"/>
        <end position="437"/>
    </location>
</feature>
<evidence type="ECO:0000259" key="4">
    <source>
        <dbReference type="Pfam" id="PF03816"/>
    </source>
</evidence>
<dbReference type="InterPro" id="IPR004474">
    <property type="entry name" value="LytR_CpsA_psr"/>
</dbReference>
<accession>A0ABY5L2N5</accession>
<feature type="domain" description="Cell envelope-related transcriptional attenuator" evidence="4">
    <location>
        <begin position="129"/>
        <end position="299"/>
    </location>
</feature>
<dbReference type="InterPro" id="IPR050922">
    <property type="entry name" value="LytR/CpsA/Psr_CW_biosynth"/>
</dbReference>
<proteinExistence type="inferred from homology"/>
<keyword evidence="3" id="KW-0472">Membrane</keyword>
<dbReference type="RefSeq" id="WP_227570561.1">
    <property type="nucleotide sequence ID" value="NZ_CP101988.1"/>
</dbReference>
<evidence type="ECO:0000256" key="3">
    <source>
        <dbReference type="SAM" id="Phobius"/>
    </source>
</evidence>
<dbReference type="PANTHER" id="PTHR33392">
    <property type="entry name" value="POLYISOPRENYL-TEICHOIC ACID--PEPTIDOGLYCAN TEICHOIC ACID TRANSFERASE TAGU"/>
    <property type="match status" value="1"/>
</dbReference>
<evidence type="ECO:0000256" key="2">
    <source>
        <dbReference type="SAM" id="MobiDB-lite"/>
    </source>
</evidence>
<keyword evidence="3" id="KW-1133">Transmembrane helix</keyword>
<feature type="region of interest" description="Disordered" evidence="2">
    <location>
        <begin position="1"/>
        <end position="40"/>
    </location>
</feature>
<dbReference type="NCBIfam" id="TIGR00350">
    <property type="entry name" value="lytR_cpsA_psr"/>
    <property type="match status" value="1"/>
</dbReference>
<comment type="similarity">
    <text evidence="1">Belongs to the LytR/CpsA/Psr (LCP) family.</text>
</comment>
<sequence>MDPDAPHPGSAMPDPAGAGGAEPPGRRLAPRHASSPARPRSTSWTLSLVLVAVLAFAGSLAGFGVLRLQGNVRTVGDLGALIARDDEGGSTATPDTDAWEGRPLNFLVIGSDDRGGANGEIGGVVGGMRSDTALLVHVAADRSRVEVVSIPRDSEVRIPACHLDRDPAGRMSEPTKDKFNAAFSLGGASGDPGLAGLCTAATVAENTGIDVGADFAIVDFAGFEGMVDAIGGVRLCVPEAIRDTHRNTDLDLDAGWHDLTGGQALDYVRARYVTGSDNSDTQRIPRQQKFIGAVVRKVTSSDVLTSPRSIAGFLEQGTRALTLSGDLASMRSLAGLGWRMRGLDPEQVTFVTVPTGPKPGSAGRVLWTDDADLLWQRIAADEPVAPEPTPGSTSTPAPDATGDQATPGGVPPPAGTDVPQPAVTPRTAEDPDDVLCG</sequence>
<evidence type="ECO:0000313" key="6">
    <source>
        <dbReference type="Proteomes" id="UP001316189"/>
    </source>
</evidence>
<dbReference type="Proteomes" id="UP001316189">
    <property type="component" value="Chromosome"/>
</dbReference>
<evidence type="ECO:0000313" key="5">
    <source>
        <dbReference type="EMBL" id="UUI76318.1"/>
    </source>
</evidence>
<evidence type="ECO:0000256" key="1">
    <source>
        <dbReference type="ARBA" id="ARBA00006068"/>
    </source>
</evidence>
<gene>
    <name evidence="5" type="ORF">NP064_05320</name>
</gene>
<protein>
    <submittedName>
        <fullName evidence="5">LCP family protein</fullName>
    </submittedName>
</protein>
<organism evidence="5 6">
    <name type="scientific">Cellulomonas chengniuliangii</name>
    <dbReference type="NCBI Taxonomy" id="2968084"/>
    <lineage>
        <taxon>Bacteria</taxon>
        <taxon>Bacillati</taxon>
        <taxon>Actinomycetota</taxon>
        <taxon>Actinomycetes</taxon>
        <taxon>Micrococcales</taxon>
        <taxon>Cellulomonadaceae</taxon>
        <taxon>Cellulomonas</taxon>
    </lineage>
</organism>
<dbReference type="Gene3D" id="3.40.630.190">
    <property type="entry name" value="LCP protein"/>
    <property type="match status" value="1"/>
</dbReference>
<dbReference type="EMBL" id="CP101988">
    <property type="protein sequence ID" value="UUI76318.1"/>
    <property type="molecule type" value="Genomic_DNA"/>
</dbReference>
<keyword evidence="6" id="KW-1185">Reference proteome</keyword>
<keyword evidence="3" id="KW-0812">Transmembrane</keyword>
<reference evidence="5 6" key="1">
    <citation type="submission" date="2022-07" db="EMBL/GenBank/DDBJ databases">
        <title>Novel species in genus cellulomonas.</title>
        <authorList>
            <person name="Ye L."/>
        </authorList>
    </citation>
    <scope>NUCLEOTIDE SEQUENCE [LARGE SCALE GENOMIC DNA]</scope>
    <source>
        <strain evidence="6">zg-Y338</strain>
    </source>
</reference>